<feature type="non-terminal residue" evidence="2">
    <location>
        <position position="1"/>
    </location>
</feature>
<evidence type="ECO:0000313" key="2">
    <source>
        <dbReference type="EMBL" id="MEL4893624.1"/>
    </source>
</evidence>
<gene>
    <name evidence="2" type="ORF">PIQ37_19560</name>
</gene>
<accession>A0ABU9LFM2</accession>
<feature type="compositionally biased region" description="Polar residues" evidence="1">
    <location>
        <begin position="59"/>
        <end position="68"/>
    </location>
</feature>
<feature type="region of interest" description="Disordered" evidence="1">
    <location>
        <begin position="30"/>
        <end position="72"/>
    </location>
</feature>
<dbReference type="EMBL" id="JAQJCQ010000023">
    <property type="protein sequence ID" value="MEL4893624.1"/>
    <property type="molecule type" value="Genomic_DNA"/>
</dbReference>
<keyword evidence="3" id="KW-1185">Reference proteome</keyword>
<proteinExistence type="predicted"/>
<organism evidence="2 3">
    <name type="scientific">Xanthomonas protegens</name>
    <dbReference type="NCBI Taxonomy" id="3380705"/>
    <lineage>
        <taxon>Bacteria</taxon>
        <taxon>Pseudomonadati</taxon>
        <taxon>Pseudomonadota</taxon>
        <taxon>Gammaproteobacteria</taxon>
        <taxon>Lysobacterales</taxon>
        <taxon>Lysobacteraceae</taxon>
        <taxon>Xanthomonas</taxon>
    </lineage>
</organism>
<evidence type="ECO:0000256" key="1">
    <source>
        <dbReference type="SAM" id="MobiDB-lite"/>
    </source>
</evidence>
<sequence length="104" mass="11570">RRAFFDGTSMCRRKTTRILRVALRVLARRGCRAEGTPVNQQPKQQPKPKPKPKQEQEQSEGTSATDTASPAAIQQPFHSALLLCAVAKKFRHKKPGRSRGFCAA</sequence>
<name>A0ABU9LFM2_9XANT</name>
<protein>
    <submittedName>
        <fullName evidence="2">Uncharacterized protein</fullName>
    </submittedName>
</protein>
<dbReference type="Proteomes" id="UP001486626">
    <property type="component" value="Unassembled WGS sequence"/>
</dbReference>
<evidence type="ECO:0000313" key="3">
    <source>
        <dbReference type="Proteomes" id="UP001486626"/>
    </source>
</evidence>
<dbReference type="RefSeq" id="WP_342074747.1">
    <property type="nucleotide sequence ID" value="NZ_JAQJCQ010000023.1"/>
</dbReference>
<comment type="caution">
    <text evidence="2">The sequence shown here is derived from an EMBL/GenBank/DDBJ whole genome shotgun (WGS) entry which is preliminary data.</text>
</comment>
<reference evidence="2 3" key="1">
    <citation type="journal article" date="2024" name="FEMS Microbiol. Lett.">
        <title>Xanthomonas protegens sp. nov., a novel rice seed-associated bacterium, provides in vivo protection against X. oryzae pv. oryzae, the bacterial leaf blight pathogen.</title>
        <authorList>
            <person name="Rana R."/>
            <person name="Sharma A."/>
            <person name="Madhavan V.N."/>
            <person name="Korpole S."/>
            <person name="Sonti R.V."/>
            <person name="Patel H.K."/>
            <person name="Patil P.B."/>
        </authorList>
    </citation>
    <scope>NUCLEOTIDE SEQUENCE [LARGE SCALE GENOMIC DNA]</scope>
    <source>
        <strain evidence="2 3">PPL118</strain>
    </source>
</reference>